<organism evidence="1 2">
    <name type="scientific">candidate division MSBL1 archaeon SCGC-AAA382N08</name>
    <dbReference type="NCBI Taxonomy" id="1698285"/>
    <lineage>
        <taxon>Archaea</taxon>
        <taxon>Methanobacteriati</taxon>
        <taxon>Methanobacteriota</taxon>
        <taxon>candidate division MSBL1</taxon>
    </lineage>
</organism>
<comment type="caution">
    <text evidence="1">The sequence shown here is derived from an EMBL/GenBank/DDBJ whole genome shotgun (WGS) entry which is preliminary data.</text>
</comment>
<dbReference type="AlphaFoldDB" id="A0A133VQ15"/>
<accession>A0A133VQ15</accession>
<name>A0A133VQ15_9EURY</name>
<protein>
    <submittedName>
        <fullName evidence="1">Uncharacterized protein</fullName>
    </submittedName>
</protein>
<proteinExistence type="predicted"/>
<dbReference type="Proteomes" id="UP000070175">
    <property type="component" value="Unassembled WGS sequence"/>
</dbReference>
<reference evidence="1 2" key="1">
    <citation type="journal article" date="2016" name="Sci. Rep.">
        <title>Metabolic traits of an uncultured archaeal lineage -MSBL1- from brine pools of the Red Sea.</title>
        <authorList>
            <person name="Mwirichia R."/>
            <person name="Alam I."/>
            <person name="Rashid M."/>
            <person name="Vinu M."/>
            <person name="Ba-Alawi W."/>
            <person name="Anthony Kamau A."/>
            <person name="Kamanda Ngugi D."/>
            <person name="Goker M."/>
            <person name="Klenk H.P."/>
            <person name="Bajic V."/>
            <person name="Stingl U."/>
        </authorList>
    </citation>
    <scope>NUCLEOTIDE SEQUENCE [LARGE SCALE GENOMIC DNA]</scope>
    <source>
        <strain evidence="1">SCGC-AAA382N08</strain>
    </source>
</reference>
<dbReference type="PATRIC" id="fig|1698285.3.peg.50"/>
<sequence>MLDPTQNFTIVNVSGTYSDVDTSITLVSGDGSKLPDPLAEGAFNLVWWDSGNYTIPSDDPNAEIIRVTAISTDTITISRGQENTTATTKNTTDGEYVMTLNLTSKTLQDIDTYLPYQGTTQGQVLFWDGSKWTYTGDIYTDNTGNVGIGTTGPGAKLDVNGAILGSANSSSELYALALRRSGSSLALPDIWDKNGDGLVLGNDSSSTDLVIDTAGNVGIGTTGPDVKLKLNYAGDDPFLTSSRAGALSIEGGYTTMDMGVNDNSPYEGWIQMRHSDVASYPTSVHDLALQPVGGNVGIGTTGPNTKLHNAGAYTQEPLSADPSDPDAGHSVQWVSDGTGSGDAGDVMMKINVGGNVKIATIIDYSTL</sequence>
<evidence type="ECO:0000313" key="2">
    <source>
        <dbReference type="Proteomes" id="UP000070175"/>
    </source>
</evidence>
<dbReference type="EMBL" id="LHYJ01000010">
    <property type="protein sequence ID" value="KXB08546.1"/>
    <property type="molecule type" value="Genomic_DNA"/>
</dbReference>
<keyword evidence="2" id="KW-1185">Reference proteome</keyword>
<evidence type="ECO:0000313" key="1">
    <source>
        <dbReference type="EMBL" id="KXB08546.1"/>
    </source>
</evidence>
<gene>
    <name evidence="1" type="ORF">AKJ56_00945</name>
</gene>